<feature type="region of interest" description="Disordered" evidence="1">
    <location>
        <begin position="1"/>
        <end position="22"/>
    </location>
</feature>
<dbReference type="InParanoid" id="A0A0H2S5B9"/>
<dbReference type="Proteomes" id="UP000053477">
    <property type="component" value="Unassembled WGS sequence"/>
</dbReference>
<name>A0A0H2S5B9_9AGAM</name>
<dbReference type="STRING" id="27342.A0A0H2S5B9"/>
<gene>
    <name evidence="3" type="ORF">SCHPADRAFT_905469</name>
</gene>
<dbReference type="PANTHER" id="PTHR24096">
    <property type="entry name" value="LONG-CHAIN-FATTY-ACID--COA LIGASE"/>
    <property type="match status" value="1"/>
</dbReference>
<evidence type="ECO:0000259" key="2">
    <source>
        <dbReference type="Pfam" id="PF00501"/>
    </source>
</evidence>
<dbReference type="Gene3D" id="3.40.50.980">
    <property type="match status" value="2"/>
</dbReference>
<sequence>MTQPDVATKPTGSNPPDHTTWRPTMSVKEADRIMTSPGKMHELEEAVIGGNKMRVYKHLPRNLRDFWLNMSTTWANRDYVVFEHDRVTFEQMSRWASHFAHIMYTEYGVRKGDRVAIIMRNFPEFVTAFWATQLIGGVATHINAWSAKEPLLFCIRSTTPKIIVVDSERAQRLSSANVLGEFRSKGNLKAVFVARANDPIPLSKWPWKGMKAFPSLAETTAESSTRSWLTSPDCTPEDDATIFFTSGTTGLPKGVLSSHRGFLSNLFNCAVARNRALLRSGLDIPPPAGPNDPQKGSLCSVPLFHVTGLTSNLIVLTATGGKIVFMRKWDKNEAARLIMAENLTHAGGVPSMIMDLLETNLKSDKLENLSCGGAPSAETMPDDVLQRFKNVESAQGYGLSETNAVAANIHGLDFILRPTSAYVV</sequence>
<dbReference type="Pfam" id="PF00501">
    <property type="entry name" value="AMP-binding"/>
    <property type="match status" value="1"/>
</dbReference>
<evidence type="ECO:0000313" key="3">
    <source>
        <dbReference type="EMBL" id="KLO12121.1"/>
    </source>
</evidence>
<dbReference type="AlphaFoldDB" id="A0A0H2S5B9"/>
<dbReference type="GO" id="GO:0016405">
    <property type="term" value="F:CoA-ligase activity"/>
    <property type="evidence" value="ECO:0007669"/>
    <property type="project" value="TreeGrafter"/>
</dbReference>
<evidence type="ECO:0000313" key="4">
    <source>
        <dbReference type="Proteomes" id="UP000053477"/>
    </source>
</evidence>
<dbReference type="GO" id="GO:0019748">
    <property type="term" value="P:secondary metabolic process"/>
    <property type="evidence" value="ECO:0007669"/>
    <property type="project" value="TreeGrafter"/>
</dbReference>
<keyword evidence="4" id="KW-1185">Reference proteome</keyword>
<dbReference type="InterPro" id="IPR000873">
    <property type="entry name" value="AMP-dep_synth/lig_dom"/>
</dbReference>
<dbReference type="OrthoDB" id="10253115at2759"/>
<proteinExistence type="predicted"/>
<protein>
    <submittedName>
        <fullName evidence="3">Acetyl-CoA synthetase-like protein</fullName>
    </submittedName>
</protein>
<organism evidence="3 4">
    <name type="scientific">Schizopora paradoxa</name>
    <dbReference type="NCBI Taxonomy" id="27342"/>
    <lineage>
        <taxon>Eukaryota</taxon>
        <taxon>Fungi</taxon>
        <taxon>Dikarya</taxon>
        <taxon>Basidiomycota</taxon>
        <taxon>Agaricomycotina</taxon>
        <taxon>Agaricomycetes</taxon>
        <taxon>Hymenochaetales</taxon>
        <taxon>Schizoporaceae</taxon>
        <taxon>Schizopora</taxon>
    </lineage>
</organism>
<dbReference type="SUPFAM" id="SSF56801">
    <property type="entry name" value="Acetyl-CoA synthetase-like"/>
    <property type="match status" value="1"/>
</dbReference>
<dbReference type="PANTHER" id="PTHR24096:SF393">
    <property type="entry name" value="LIGASE, PUTATIVE-RELATED"/>
    <property type="match status" value="1"/>
</dbReference>
<reference evidence="3 4" key="1">
    <citation type="submission" date="2015-04" db="EMBL/GenBank/DDBJ databases">
        <title>Complete genome sequence of Schizopora paradoxa KUC8140, a cosmopolitan wood degrader in East Asia.</title>
        <authorList>
            <consortium name="DOE Joint Genome Institute"/>
            <person name="Min B."/>
            <person name="Park H."/>
            <person name="Jang Y."/>
            <person name="Kim J.-J."/>
            <person name="Kim K.H."/>
            <person name="Pangilinan J."/>
            <person name="Lipzen A."/>
            <person name="Riley R."/>
            <person name="Grigoriev I.V."/>
            <person name="Spatafora J.W."/>
            <person name="Choi I.-G."/>
        </authorList>
    </citation>
    <scope>NUCLEOTIDE SEQUENCE [LARGE SCALE GENOMIC DNA]</scope>
    <source>
        <strain evidence="3 4">KUC8140</strain>
    </source>
</reference>
<accession>A0A0H2S5B9</accession>
<evidence type="ECO:0000256" key="1">
    <source>
        <dbReference type="SAM" id="MobiDB-lite"/>
    </source>
</evidence>
<feature type="domain" description="AMP-dependent synthetase/ligase" evidence="2">
    <location>
        <begin position="74"/>
        <end position="408"/>
    </location>
</feature>
<dbReference type="PROSITE" id="PS00455">
    <property type="entry name" value="AMP_BINDING"/>
    <property type="match status" value="1"/>
</dbReference>
<dbReference type="EMBL" id="KQ085985">
    <property type="protein sequence ID" value="KLO12121.1"/>
    <property type="molecule type" value="Genomic_DNA"/>
</dbReference>
<dbReference type="InterPro" id="IPR020845">
    <property type="entry name" value="AMP-binding_CS"/>
</dbReference>